<evidence type="ECO:0000313" key="6">
    <source>
        <dbReference type="Proteomes" id="UP000230750"/>
    </source>
</evidence>
<keyword evidence="2" id="KW-0768">Sushi</keyword>
<evidence type="ECO:0000313" key="5">
    <source>
        <dbReference type="EMBL" id="PIK52100.1"/>
    </source>
</evidence>
<dbReference type="EMBL" id="MRZV01000343">
    <property type="protein sequence ID" value="PIK52100.1"/>
    <property type="molecule type" value="Genomic_DNA"/>
</dbReference>
<evidence type="ECO:0008006" key="7">
    <source>
        <dbReference type="Google" id="ProtNLM"/>
    </source>
</evidence>
<dbReference type="PROSITE" id="PS50923">
    <property type="entry name" value="SUSHI"/>
    <property type="match status" value="1"/>
</dbReference>
<proteinExistence type="predicted"/>
<feature type="domain" description="ZP" evidence="4">
    <location>
        <begin position="78"/>
        <end position="201"/>
    </location>
</feature>
<comment type="caution">
    <text evidence="5">The sequence shown here is derived from an EMBL/GenBank/DDBJ whole genome shotgun (WGS) entry which is preliminary data.</text>
</comment>
<reference evidence="5 6" key="1">
    <citation type="journal article" date="2017" name="PLoS Biol.">
        <title>The sea cucumber genome provides insights into morphological evolution and visceral regeneration.</title>
        <authorList>
            <person name="Zhang X."/>
            <person name="Sun L."/>
            <person name="Yuan J."/>
            <person name="Sun Y."/>
            <person name="Gao Y."/>
            <person name="Zhang L."/>
            <person name="Li S."/>
            <person name="Dai H."/>
            <person name="Hamel J.F."/>
            <person name="Liu C."/>
            <person name="Yu Y."/>
            <person name="Liu S."/>
            <person name="Lin W."/>
            <person name="Guo K."/>
            <person name="Jin S."/>
            <person name="Xu P."/>
            <person name="Storey K.B."/>
            <person name="Huan P."/>
            <person name="Zhang T."/>
            <person name="Zhou Y."/>
            <person name="Zhang J."/>
            <person name="Lin C."/>
            <person name="Li X."/>
            <person name="Xing L."/>
            <person name="Huo D."/>
            <person name="Sun M."/>
            <person name="Wang L."/>
            <person name="Mercier A."/>
            <person name="Li F."/>
            <person name="Yang H."/>
            <person name="Xiang J."/>
        </authorList>
    </citation>
    <scope>NUCLEOTIDE SEQUENCE [LARGE SCALE GENOMIC DNA]</scope>
    <source>
        <strain evidence="5">Shaxun</strain>
        <tissue evidence="5">Muscle</tissue>
    </source>
</reference>
<name>A0A2G8KW11_STIJA</name>
<dbReference type="Pfam" id="PF23344">
    <property type="entry name" value="ZP-N"/>
    <property type="match status" value="1"/>
</dbReference>
<dbReference type="InterPro" id="IPR055356">
    <property type="entry name" value="ZP-N"/>
</dbReference>
<organism evidence="5 6">
    <name type="scientific">Stichopus japonicus</name>
    <name type="common">Sea cucumber</name>
    <dbReference type="NCBI Taxonomy" id="307972"/>
    <lineage>
        <taxon>Eukaryota</taxon>
        <taxon>Metazoa</taxon>
        <taxon>Echinodermata</taxon>
        <taxon>Eleutherozoa</taxon>
        <taxon>Echinozoa</taxon>
        <taxon>Holothuroidea</taxon>
        <taxon>Aspidochirotacea</taxon>
        <taxon>Aspidochirotida</taxon>
        <taxon>Stichopodidae</taxon>
        <taxon>Apostichopus</taxon>
    </lineage>
</organism>
<dbReference type="InterPro" id="IPR035976">
    <property type="entry name" value="Sushi/SCR/CCP_sf"/>
</dbReference>
<dbReference type="SUPFAM" id="SSF57535">
    <property type="entry name" value="Complement control module/SCR domain"/>
    <property type="match status" value="1"/>
</dbReference>
<keyword evidence="1" id="KW-1015">Disulfide bond</keyword>
<comment type="caution">
    <text evidence="2">Lacks conserved residue(s) required for the propagation of feature annotation.</text>
</comment>
<sequence length="201" mass="22316">MSFRQRVEPLHKTNMCIQLGVISLCRVPRVMILILPPMGNQRVQLQFKCNDGYTKCDDLFRTCGSDGIWSSEFQQMLECTETYFTVTISKESLAPGTSASVLLGDQTCDAYEPQDPNHINITSDYSSCGKTVTETSVSVEYRNVVIDADYANLAPGDKILLPVMCSIAKEDEIVPQSHFDDYILSKSISQTGGAATFDFLE</sequence>
<dbReference type="InterPro" id="IPR001507">
    <property type="entry name" value="ZP_dom"/>
</dbReference>
<evidence type="ECO:0000256" key="2">
    <source>
        <dbReference type="PROSITE-ProRule" id="PRU00302"/>
    </source>
</evidence>
<evidence type="ECO:0000259" key="3">
    <source>
        <dbReference type="PROSITE" id="PS50923"/>
    </source>
</evidence>
<dbReference type="Proteomes" id="UP000230750">
    <property type="component" value="Unassembled WGS sequence"/>
</dbReference>
<dbReference type="InterPro" id="IPR000436">
    <property type="entry name" value="Sushi_SCR_CCP_dom"/>
</dbReference>
<feature type="domain" description="Sushi" evidence="3">
    <location>
        <begin position="23"/>
        <end position="81"/>
    </location>
</feature>
<evidence type="ECO:0000259" key="4">
    <source>
        <dbReference type="PROSITE" id="PS51034"/>
    </source>
</evidence>
<accession>A0A2G8KW11</accession>
<dbReference type="Gene3D" id="2.60.40.3210">
    <property type="entry name" value="Zona pellucida, ZP-N domain"/>
    <property type="match status" value="1"/>
</dbReference>
<gene>
    <name evidence="5" type="ORF">BSL78_11002</name>
</gene>
<dbReference type="Gene3D" id="2.10.70.10">
    <property type="entry name" value="Complement Module, domain 1"/>
    <property type="match status" value="1"/>
</dbReference>
<dbReference type="PROSITE" id="PS51034">
    <property type="entry name" value="ZP_2"/>
    <property type="match status" value="1"/>
</dbReference>
<dbReference type="AlphaFoldDB" id="A0A2G8KW11"/>
<evidence type="ECO:0000256" key="1">
    <source>
        <dbReference type="ARBA" id="ARBA00023157"/>
    </source>
</evidence>
<keyword evidence="6" id="KW-1185">Reference proteome</keyword>
<protein>
    <recommendedName>
        <fullName evidence="7">Sushi domain-containing protein</fullName>
    </recommendedName>
</protein>